<comment type="similarity">
    <text evidence="7 8">Belongs to the PINc/VapC protein family.</text>
</comment>
<reference evidence="10 11" key="1">
    <citation type="submission" date="2018-05" db="EMBL/GenBank/DDBJ databases">
        <title>Leucothrix arctica sp. nov., isolated from Arctic seawater.</title>
        <authorList>
            <person name="Choi A."/>
            <person name="Baek K."/>
        </authorList>
    </citation>
    <scope>NUCLEOTIDE SEQUENCE [LARGE SCALE GENOMIC DNA]</scope>
    <source>
        <strain evidence="10 11">IMCC9719</strain>
    </source>
</reference>
<dbReference type="InterPro" id="IPR029060">
    <property type="entry name" value="PIN-like_dom_sf"/>
</dbReference>
<keyword evidence="3 8" id="KW-0540">Nuclease</keyword>
<evidence type="ECO:0000256" key="6">
    <source>
        <dbReference type="ARBA" id="ARBA00022842"/>
    </source>
</evidence>
<evidence type="ECO:0000259" key="9">
    <source>
        <dbReference type="SMART" id="SM00670"/>
    </source>
</evidence>
<dbReference type="OrthoDB" id="9796690at2"/>
<dbReference type="EMBL" id="QGKL01000026">
    <property type="protein sequence ID" value="PWQ96789.1"/>
    <property type="molecule type" value="Genomic_DNA"/>
</dbReference>
<dbReference type="HAMAP" id="MF_00265">
    <property type="entry name" value="VapC_Nob1"/>
    <property type="match status" value="1"/>
</dbReference>
<dbReference type="GO" id="GO:0000287">
    <property type="term" value="F:magnesium ion binding"/>
    <property type="evidence" value="ECO:0007669"/>
    <property type="project" value="UniProtKB-UniRule"/>
</dbReference>
<dbReference type="Pfam" id="PF01850">
    <property type="entry name" value="PIN"/>
    <property type="match status" value="1"/>
</dbReference>
<dbReference type="InterPro" id="IPR022907">
    <property type="entry name" value="VapC_family"/>
</dbReference>
<evidence type="ECO:0000256" key="4">
    <source>
        <dbReference type="ARBA" id="ARBA00022723"/>
    </source>
</evidence>
<dbReference type="GO" id="GO:0090729">
    <property type="term" value="F:toxin activity"/>
    <property type="evidence" value="ECO:0007669"/>
    <property type="project" value="UniProtKB-KW"/>
</dbReference>
<name>A0A317CEK0_9GAMM</name>
<dbReference type="GO" id="GO:0004540">
    <property type="term" value="F:RNA nuclease activity"/>
    <property type="evidence" value="ECO:0007669"/>
    <property type="project" value="InterPro"/>
</dbReference>
<dbReference type="Proteomes" id="UP000245506">
    <property type="component" value="Unassembled WGS sequence"/>
</dbReference>
<evidence type="ECO:0000313" key="10">
    <source>
        <dbReference type="EMBL" id="PWQ96789.1"/>
    </source>
</evidence>
<organism evidence="10 11">
    <name type="scientific">Leucothrix arctica</name>
    <dbReference type="NCBI Taxonomy" id="1481894"/>
    <lineage>
        <taxon>Bacteria</taxon>
        <taxon>Pseudomonadati</taxon>
        <taxon>Pseudomonadota</taxon>
        <taxon>Gammaproteobacteria</taxon>
        <taxon>Thiotrichales</taxon>
        <taxon>Thiotrichaceae</taxon>
        <taxon>Leucothrix</taxon>
    </lineage>
</organism>
<dbReference type="SMART" id="SM00670">
    <property type="entry name" value="PINc"/>
    <property type="match status" value="1"/>
</dbReference>
<evidence type="ECO:0000256" key="1">
    <source>
        <dbReference type="ARBA" id="ARBA00001946"/>
    </source>
</evidence>
<keyword evidence="4 8" id="KW-0479">Metal-binding</keyword>
<keyword evidence="6 8" id="KW-0460">Magnesium</keyword>
<dbReference type="SUPFAM" id="SSF88723">
    <property type="entry name" value="PIN domain-like"/>
    <property type="match status" value="1"/>
</dbReference>
<comment type="caution">
    <text evidence="10">The sequence shown here is derived from an EMBL/GenBank/DDBJ whole genome shotgun (WGS) entry which is preliminary data.</text>
</comment>
<dbReference type="GO" id="GO:0016787">
    <property type="term" value="F:hydrolase activity"/>
    <property type="evidence" value="ECO:0007669"/>
    <property type="project" value="UniProtKB-KW"/>
</dbReference>
<comment type="function">
    <text evidence="8">Toxic component of a toxin-antitoxin (TA) system. An RNase.</text>
</comment>
<dbReference type="PANTHER" id="PTHR33653">
    <property type="entry name" value="RIBONUCLEASE VAPC2"/>
    <property type="match status" value="1"/>
</dbReference>
<keyword evidence="11" id="KW-1185">Reference proteome</keyword>
<dbReference type="CDD" id="cd18745">
    <property type="entry name" value="PIN_VapC4-5_FitB-like"/>
    <property type="match status" value="1"/>
</dbReference>
<evidence type="ECO:0000256" key="8">
    <source>
        <dbReference type="HAMAP-Rule" id="MF_00265"/>
    </source>
</evidence>
<feature type="binding site" evidence="8">
    <location>
        <position position="6"/>
    </location>
    <ligand>
        <name>Mg(2+)</name>
        <dbReference type="ChEBI" id="CHEBI:18420"/>
    </ligand>
</feature>
<dbReference type="PANTHER" id="PTHR33653:SF1">
    <property type="entry name" value="RIBONUCLEASE VAPC2"/>
    <property type="match status" value="1"/>
</dbReference>
<comment type="cofactor">
    <cofactor evidence="1 8">
        <name>Mg(2+)</name>
        <dbReference type="ChEBI" id="CHEBI:18420"/>
    </cofactor>
</comment>
<evidence type="ECO:0000256" key="7">
    <source>
        <dbReference type="ARBA" id="ARBA00038093"/>
    </source>
</evidence>
<evidence type="ECO:0000256" key="5">
    <source>
        <dbReference type="ARBA" id="ARBA00022801"/>
    </source>
</evidence>
<keyword evidence="2 8" id="KW-1277">Toxin-antitoxin system</keyword>
<dbReference type="InterPro" id="IPR050556">
    <property type="entry name" value="Type_II_TA_system_RNase"/>
</dbReference>
<evidence type="ECO:0000256" key="3">
    <source>
        <dbReference type="ARBA" id="ARBA00022722"/>
    </source>
</evidence>
<dbReference type="AlphaFoldDB" id="A0A317CEK0"/>
<proteinExistence type="inferred from homology"/>
<feature type="domain" description="PIN" evidence="9">
    <location>
        <begin position="1"/>
        <end position="120"/>
    </location>
</feature>
<accession>A0A317CEK0</accession>
<evidence type="ECO:0000313" key="11">
    <source>
        <dbReference type="Proteomes" id="UP000245506"/>
    </source>
</evidence>
<dbReference type="InterPro" id="IPR002716">
    <property type="entry name" value="PIN_dom"/>
</dbReference>
<feature type="binding site" evidence="8">
    <location>
        <position position="97"/>
    </location>
    <ligand>
        <name>Mg(2+)</name>
        <dbReference type="ChEBI" id="CHEBI:18420"/>
    </ligand>
</feature>
<gene>
    <name evidence="8" type="primary">vapC</name>
    <name evidence="10" type="ORF">DKT75_08455</name>
</gene>
<keyword evidence="8" id="KW-0800">Toxin</keyword>
<evidence type="ECO:0000256" key="2">
    <source>
        <dbReference type="ARBA" id="ARBA00022649"/>
    </source>
</evidence>
<sequence>MMYVLDTNTLIYFFKDMGNVKHNLLQIPPQDLAIPSVVVYELEYGLAKSNAPQKRRAQIGELCSLVNILPFDEAEAKCAATVRATLERQGTPIGPQDILIAGTALANQGVLVTHNTGEFSRVAGLDLEDWY</sequence>
<dbReference type="EC" id="3.1.-.-" evidence="8"/>
<keyword evidence="5 8" id="KW-0378">Hydrolase</keyword>
<dbReference type="Gene3D" id="3.40.50.1010">
    <property type="entry name" value="5'-nuclease"/>
    <property type="match status" value="1"/>
</dbReference>
<protein>
    <recommendedName>
        <fullName evidence="8">Ribonuclease VapC</fullName>
        <shortName evidence="8">RNase VapC</shortName>
        <ecNumber evidence="8">3.1.-.-</ecNumber>
    </recommendedName>
    <alternativeName>
        <fullName evidence="8">Toxin VapC</fullName>
    </alternativeName>
</protein>